<sequence length="61" mass="6796">MYRREEGGRNAETEHLNAMMKVKCQEKMGTSGSVKEQAKGDLWSEPLLPDTRGSQLLATEA</sequence>
<proteinExistence type="predicted"/>
<name>A0ABQ3UYI1_9CHLR</name>
<evidence type="ECO:0000313" key="3">
    <source>
        <dbReference type="Proteomes" id="UP000654345"/>
    </source>
</evidence>
<accession>A0ABQ3UYI1</accession>
<gene>
    <name evidence="2" type="ORF">KSB_62400</name>
</gene>
<feature type="region of interest" description="Disordered" evidence="1">
    <location>
        <begin position="27"/>
        <end position="61"/>
    </location>
</feature>
<evidence type="ECO:0000256" key="1">
    <source>
        <dbReference type="SAM" id="MobiDB-lite"/>
    </source>
</evidence>
<keyword evidence="3" id="KW-1185">Reference proteome</keyword>
<protein>
    <recommendedName>
        <fullName evidence="4">Integrase catalytic domain-containing protein</fullName>
    </recommendedName>
</protein>
<reference evidence="2 3" key="1">
    <citation type="journal article" date="2021" name="Int. J. Syst. Evol. Microbiol.">
        <title>Reticulibacter mediterranei gen. nov., sp. nov., within the new family Reticulibacteraceae fam. nov., and Ktedonospora formicarum gen. nov., sp. nov., Ktedonobacter robiniae sp. nov., Dictyobacter formicarum sp. nov. and Dictyobacter arantiisoli sp. nov., belonging to the class Ktedonobacteria.</title>
        <authorList>
            <person name="Yabe S."/>
            <person name="Zheng Y."/>
            <person name="Wang C.M."/>
            <person name="Sakai Y."/>
            <person name="Abe K."/>
            <person name="Yokota A."/>
            <person name="Donadio S."/>
            <person name="Cavaletti L."/>
            <person name="Monciardini P."/>
        </authorList>
    </citation>
    <scope>NUCLEOTIDE SEQUENCE [LARGE SCALE GENOMIC DNA]</scope>
    <source>
        <strain evidence="2 3">SOSP1-30</strain>
    </source>
</reference>
<dbReference type="EMBL" id="BNJG01000002">
    <property type="protein sequence ID" value="GHO57765.1"/>
    <property type="molecule type" value="Genomic_DNA"/>
</dbReference>
<organism evidence="2 3">
    <name type="scientific">Ktedonobacter robiniae</name>
    <dbReference type="NCBI Taxonomy" id="2778365"/>
    <lineage>
        <taxon>Bacteria</taxon>
        <taxon>Bacillati</taxon>
        <taxon>Chloroflexota</taxon>
        <taxon>Ktedonobacteria</taxon>
        <taxon>Ktedonobacterales</taxon>
        <taxon>Ktedonobacteraceae</taxon>
        <taxon>Ktedonobacter</taxon>
    </lineage>
</organism>
<dbReference type="Proteomes" id="UP000654345">
    <property type="component" value="Unassembled WGS sequence"/>
</dbReference>
<comment type="caution">
    <text evidence="2">The sequence shown here is derived from an EMBL/GenBank/DDBJ whole genome shotgun (WGS) entry which is preliminary data.</text>
</comment>
<feature type="compositionally biased region" description="Polar residues" evidence="1">
    <location>
        <begin position="52"/>
        <end position="61"/>
    </location>
</feature>
<evidence type="ECO:0000313" key="2">
    <source>
        <dbReference type="EMBL" id="GHO57765.1"/>
    </source>
</evidence>
<evidence type="ECO:0008006" key="4">
    <source>
        <dbReference type="Google" id="ProtNLM"/>
    </source>
</evidence>